<dbReference type="InterPro" id="IPR001766">
    <property type="entry name" value="Fork_head_dom"/>
</dbReference>
<evidence type="ECO:0000313" key="11">
    <source>
        <dbReference type="Proteomes" id="UP000070444"/>
    </source>
</evidence>
<feature type="compositionally biased region" description="Low complexity" evidence="7">
    <location>
        <begin position="427"/>
        <end position="437"/>
    </location>
</feature>
<gene>
    <name evidence="10" type="ORF">CONCODRAFT_79802</name>
</gene>
<keyword evidence="2" id="KW-0805">Transcription regulation</keyword>
<proteinExistence type="predicted"/>
<dbReference type="AlphaFoldDB" id="A0A137NZQ4"/>
<dbReference type="STRING" id="796925.A0A137NZQ4"/>
<feature type="region of interest" description="Disordered" evidence="7">
    <location>
        <begin position="416"/>
        <end position="496"/>
    </location>
</feature>
<dbReference type="PANTHER" id="PTHR45881">
    <property type="entry name" value="CHECKPOINT SUPPRESSOR 1-LIKE, ISOFORM A-RELATED"/>
    <property type="match status" value="1"/>
</dbReference>
<feature type="region of interest" description="Disordered" evidence="7">
    <location>
        <begin position="341"/>
        <end position="365"/>
    </location>
</feature>
<evidence type="ECO:0000256" key="4">
    <source>
        <dbReference type="ARBA" id="ARBA00023163"/>
    </source>
</evidence>
<evidence type="ECO:0000256" key="6">
    <source>
        <dbReference type="PROSITE-ProRule" id="PRU00089"/>
    </source>
</evidence>
<dbReference type="Gene3D" id="2.60.200.20">
    <property type="match status" value="1"/>
</dbReference>
<dbReference type="PRINTS" id="PR00053">
    <property type="entry name" value="FORKHEAD"/>
</dbReference>
<name>A0A137NZQ4_CONC2</name>
<keyword evidence="3 6" id="KW-0238">DNA-binding</keyword>
<evidence type="ECO:0000259" key="8">
    <source>
        <dbReference type="PROSITE" id="PS50006"/>
    </source>
</evidence>
<sequence>MSDTLSLPPKPTSPSKQPAHVQAYAKLEGDDVCYYMKELHITIGRKINPQDDINVDLGPTKAISRQHAKIYYNLVDQKFELSVQGKNGVVIDDVFYKKGSNIKLEHGSKIQIGNQTFYFLLPKIPSENQQTETSEKTSFSPNPSDPQVKNENPPLHPANWTQSAPRPKLIPIAAKPPISTSLVHSPGAPGLPASLPARSSAYREIRAARPQRPLYPAIPQVVPPSTPSSRKPFTITHTSSEVLKDAPHIKPPYSYASMIAQAINSVPEKKMTLNNIYNYIATKYPYYKLSENGWQNSIRHNLSLNKSFTKVPRLQSEPGKGSFWTITSNSLVEYGDGVYKRRRPSSASSSARAASNSPYAPDQKTARHAAFYSNPNAVAQPHASHSLHHLPPRLLSTSFPPSSDVNQVLPPLNFGKFPPLTTPPSTIPTSIPAPSDTFGPMSSDLPGNVSQTLSKLSLKSSLPSSTSRVKVQDLVHANPSSTTNVETPPNPPSSSS</sequence>
<dbReference type="EMBL" id="KQ964583">
    <property type="protein sequence ID" value="KXN68313.1"/>
    <property type="molecule type" value="Genomic_DNA"/>
</dbReference>
<evidence type="ECO:0000259" key="9">
    <source>
        <dbReference type="PROSITE" id="PS50039"/>
    </source>
</evidence>
<dbReference type="SMART" id="SM00339">
    <property type="entry name" value="FH"/>
    <property type="match status" value="1"/>
</dbReference>
<dbReference type="PROSITE" id="PS50039">
    <property type="entry name" value="FORK_HEAD_3"/>
    <property type="match status" value="1"/>
</dbReference>
<accession>A0A137NZQ4</accession>
<evidence type="ECO:0000256" key="2">
    <source>
        <dbReference type="ARBA" id="ARBA00023015"/>
    </source>
</evidence>
<keyword evidence="5 6" id="KW-0539">Nucleus</keyword>
<dbReference type="InterPro" id="IPR008984">
    <property type="entry name" value="SMAD_FHA_dom_sf"/>
</dbReference>
<dbReference type="SUPFAM" id="SSF46785">
    <property type="entry name" value="Winged helix' DNA-binding domain"/>
    <property type="match status" value="1"/>
</dbReference>
<reference evidence="10 11" key="1">
    <citation type="journal article" date="2015" name="Genome Biol. Evol.">
        <title>Phylogenomic analyses indicate that early fungi evolved digesting cell walls of algal ancestors of land plants.</title>
        <authorList>
            <person name="Chang Y."/>
            <person name="Wang S."/>
            <person name="Sekimoto S."/>
            <person name="Aerts A.L."/>
            <person name="Choi C."/>
            <person name="Clum A."/>
            <person name="LaButti K.M."/>
            <person name="Lindquist E.A."/>
            <person name="Yee Ngan C."/>
            <person name="Ohm R.A."/>
            <person name="Salamov A.A."/>
            <person name="Grigoriev I.V."/>
            <person name="Spatafora J.W."/>
            <person name="Berbee M.L."/>
        </authorList>
    </citation>
    <scope>NUCLEOTIDE SEQUENCE [LARGE SCALE GENOMIC DNA]</scope>
    <source>
        <strain evidence="10 11">NRRL 28638</strain>
    </source>
</reference>
<dbReference type="PROSITE" id="PS50006">
    <property type="entry name" value="FHA_DOMAIN"/>
    <property type="match status" value="1"/>
</dbReference>
<dbReference type="CDD" id="cd20024">
    <property type="entry name" value="FH_FOXJ2-like"/>
    <property type="match status" value="1"/>
</dbReference>
<feature type="compositionally biased region" description="Polar residues" evidence="7">
    <location>
        <begin position="129"/>
        <end position="150"/>
    </location>
</feature>
<dbReference type="FunFam" id="1.10.10.10:FF:000030">
    <property type="entry name" value="Forkhead box protein K2"/>
    <property type="match status" value="1"/>
</dbReference>
<feature type="domain" description="Fork-head" evidence="9">
    <location>
        <begin position="250"/>
        <end position="344"/>
    </location>
</feature>
<dbReference type="Pfam" id="PF00250">
    <property type="entry name" value="Forkhead"/>
    <property type="match status" value="1"/>
</dbReference>
<dbReference type="PROSITE" id="PS00658">
    <property type="entry name" value="FORK_HEAD_2"/>
    <property type="match status" value="1"/>
</dbReference>
<keyword evidence="11" id="KW-1185">Reference proteome</keyword>
<evidence type="ECO:0000256" key="7">
    <source>
        <dbReference type="SAM" id="MobiDB-lite"/>
    </source>
</evidence>
<evidence type="ECO:0000256" key="1">
    <source>
        <dbReference type="ARBA" id="ARBA00004123"/>
    </source>
</evidence>
<evidence type="ECO:0000313" key="10">
    <source>
        <dbReference type="EMBL" id="KXN68313.1"/>
    </source>
</evidence>
<dbReference type="CDD" id="cd22701">
    <property type="entry name" value="FHA_FKH1-like"/>
    <property type="match status" value="1"/>
</dbReference>
<keyword evidence="4" id="KW-0804">Transcription</keyword>
<dbReference type="Pfam" id="PF00498">
    <property type="entry name" value="FHA"/>
    <property type="match status" value="1"/>
</dbReference>
<dbReference type="GO" id="GO:0005634">
    <property type="term" value="C:nucleus"/>
    <property type="evidence" value="ECO:0007669"/>
    <property type="project" value="UniProtKB-SubCell"/>
</dbReference>
<dbReference type="Proteomes" id="UP000070444">
    <property type="component" value="Unassembled WGS sequence"/>
</dbReference>
<protein>
    <submittedName>
        <fullName evidence="10">Uncharacterized protein</fullName>
    </submittedName>
</protein>
<dbReference type="PANTHER" id="PTHR45881:SF1">
    <property type="entry name" value="FORK HEAD PROTEIN HOMOLOG 2"/>
    <property type="match status" value="1"/>
</dbReference>
<feature type="region of interest" description="Disordered" evidence="7">
    <location>
        <begin position="129"/>
        <end position="163"/>
    </location>
</feature>
<evidence type="ECO:0000256" key="3">
    <source>
        <dbReference type="ARBA" id="ARBA00023125"/>
    </source>
</evidence>
<feature type="domain" description="FHA" evidence="8">
    <location>
        <begin position="41"/>
        <end position="96"/>
    </location>
</feature>
<feature type="compositionally biased region" description="Low complexity" evidence="7">
    <location>
        <begin position="450"/>
        <end position="467"/>
    </location>
</feature>
<feature type="compositionally biased region" description="Polar residues" evidence="7">
    <location>
        <begin position="478"/>
        <end position="487"/>
    </location>
</feature>
<dbReference type="OMA" id="TIMMEED"/>
<dbReference type="Gene3D" id="1.10.10.10">
    <property type="entry name" value="Winged helix-like DNA-binding domain superfamily/Winged helix DNA-binding domain"/>
    <property type="match status" value="1"/>
</dbReference>
<dbReference type="GO" id="GO:0000981">
    <property type="term" value="F:DNA-binding transcription factor activity, RNA polymerase II-specific"/>
    <property type="evidence" value="ECO:0007669"/>
    <property type="project" value="TreeGrafter"/>
</dbReference>
<dbReference type="GO" id="GO:0000978">
    <property type="term" value="F:RNA polymerase II cis-regulatory region sequence-specific DNA binding"/>
    <property type="evidence" value="ECO:0007669"/>
    <property type="project" value="TreeGrafter"/>
</dbReference>
<dbReference type="SUPFAM" id="SSF49879">
    <property type="entry name" value="SMAD/FHA domain"/>
    <property type="match status" value="1"/>
</dbReference>
<dbReference type="InterPro" id="IPR036390">
    <property type="entry name" value="WH_DNA-bd_sf"/>
</dbReference>
<dbReference type="InterPro" id="IPR030456">
    <property type="entry name" value="TF_fork_head_CS_2"/>
</dbReference>
<organism evidence="10 11">
    <name type="scientific">Conidiobolus coronatus (strain ATCC 28846 / CBS 209.66 / NRRL 28638)</name>
    <name type="common">Delacroixia coronata</name>
    <dbReference type="NCBI Taxonomy" id="796925"/>
    <lineage>
        <taxon>Eukaryota</taxon>
        <taxon>Fungi</taxon>
        <taxon>Fungi incertae sedis</taxon>
        <taxon>Zoopagomycota</taxon>
        <taxon>Entomophthoromycotina</taxon>
        <taxon>Entomophthoromycetes</taxon>
        <taxon>Entomophthorales</taxon>
        <taxon>Ancylistaceae</taxon>
        <taxon>Conidiobolus</taxon>
    </lineage>
</organism>
<feature type="compositionally biased region" description="Low complexity" evidence="7">
    <location>
        <begin position="345"/>
        <end position="361"/>
    </location>
</feature>
<dbReference type="InterPro" id="IPR036388">
    <property type="entry name" value="WH-like_DNA-bd_sf"/>
</dbReference>
<dbReference type="PROSITE" id="PS00657">
    <property type="entry name" value="FORK_HEAD_1"/>
    <property type="match status" value="1"/>
</dbReference>
<evidence type="ECO:0000256" key="5">
    <source>
        <dbReference type="ARBA" id="ARBA00023242"/>
    </source>
</evidence>
<comment type="subcellular location">
    <subcellularLocation>
        <location evidence="1 6">Nucleus</location>
    </subcellularLocation>
</comment>
<dbReference type="InterPro" id="IPR018122">
    <property type="entry name" value="TF_fork_head_CS_1"/>
</dbReference>
<dbReference type="InterPro" id="IPR000253">
    <property type="entry name" value="FHA_dom"/>
</dbReference>
<feature type="DNA-binding region" description="Fork-head" evidence="6">
    <location>
        <begin position="250"/>
        <end position="344"/>
    </location>
</feature>
<dbReference type="OrthoDB" id="5954824at2759"/>